<dbReference type="EMBL" id="MT143799">
    <property type="protein sequence ID" value="QJB02664.1"/>
    <property type="molecule type" value="Genomic_DNA"/>
</dbReference>
<gene>
    <name evidence="2" type="ORF">MM171B01106_0011</name>
</gene>
<feature type="domain" description="Phage-like element PBSX protein XkdF" evidence="1">
    <location>
        <begin position="83"/>
        <end position="201"/>
    </location>
</feature>
<organism evidence="2">
    <name type="scientific">viral metagenome</name>
    <dbReference type="NCBI Taxonomy" id="1070528"/>
    <lineage>
        <taxon>unclassified sequences</taxon>
        <taxon>metagenomes</taxon>
        <taxon>organismal metagenomes</taxon>
    </lineage>
</organism>
<proteinExistence type="predicted"/>
<dbReference type="InterPro" id="IPR027924">
    <property type="entry name" value="XkdF"/>
</dbReference>
<name>A0A6M3M644_9ZZZZ</name>
<sequence length="202" mass="22865">MPYPDEHACRITEPIKGAVFARKNGDREHAGKKYDVIYQRVGESMQQQAFRYPKESWSATEAAAHCSGHDGRFEAAKDTAIKMLKADDEKQVVYGIVFEPDFNDADDEYIEKDDIENAAHDYMINLRKTSAACHQKLSHKVEIDDRTDIVESYIAPVDFKVGEELVKEGTWVVAMKVHDKNLWLETKKSITGFSAGGTAEYI</sequence>
<dbReference type="AlphaFoldDB" id="A0A6M3M644"/>
<reference evidence="2" key="1">
    <citation type="submission" date="2020-03" db="EMBL/GenBank/DDBJ databases">
        <title>The deep terrestrial virosphere.</title>
        <authorList>
            <person name="Holmfeldt K."/>
            <person name="Nilsson E."/>
            <person name="Simone D."/>
            <person name="Lopez-Fernandez M."/>
            <person name="Wu X."/>
            <person name="de Brujin I."/>
            <person name="Lundin D."/>
            <person name="Andersson A."/>
            <person name="Bertilsson S."/>
            <person name="Dopson M."/>
        </authorList>
    </citation>
    <scope>NUCLEOTIDE SEQUENCE</scope>
    <source>
        <strain evidence="2">MM171B01106</strain>
    </source>
</reference>
<dbReference type="Pfam" id="PF14550">
    <property type="entry name" value="Peptidase_S78_2"/>
    <property type="match status" value="1"/>
</dbReference>
<accession>A0A6M3M644</accession>
<evidence type="ECO:0000259" key="1">
    <source>
        <dbReference type="Pfam" id="PF14550"/>
    </source>
</evidence>
<protein>
    <submittedName>
        <fullName evidence="2">Putative peptidase</fullName>
    </submittedName>
</protein>
<evidence type="ECO:0000313" key="2">
    <source>
        <dbReference type="EMBL" id="QJB02664.1"/>
    </source>
</evidence>